<dbReference type="OrthoDB" id="7186128at2"/>
<dbReference type="Gene3D" id="1.10.357.10">
    <property type="entry name" value="Tetracycline Repressor, domain 2"/>
    <property type="match status" value="1"/>
</dbReference>
<dbReference type="InterPro" id="IPR009057">
    <property type="entry name" value="Homeodomain-like_sf"/>
</dbReference>
<gene>
    <name evidence="4" type="ORF">SAMN05421756_106249</name>
</gene>
<proteinExistence type="predicted"/>
<dbReference type="SUPFAM" id="SSF46689">
    <property type="entry name" value="Homeodomain-like"/>
    <property type="match status" value="1"/>
</dbReference>
<evidence type="ECO:0000313" key="4">
    <source>
        <dbReference type="EMBL" id="SEQ87523.1"/>
    </source>
</evidence>
<dbReference type="PROSITE" id="PS50977">
    <property type="entry name" value="HTH_TETR_2"/>
    <property type="match status" value="1"/>
</dbReference>
<dbReference type="GO" id="GO:0003700">
    <property type="term" value="F:DNA-binding transcription factor activity"/>
    <property type="evidence" value="ECO:0007669"/>
    <property type="project" value="TreeGrafter"/>
</dbReference>
<feature type="DNA-binding region" description="H-T-H motif" evidence="2">
    <location>
        <begin position="31"/>
        <end position="50"/>
    </location>
</feature>
<keyword evidence="1 2" id="KW-0238">DNA-binding</keyword>
<evidence type="ECO:0000256" key="1">
    <source>
        <dbReference type="ARBA" id="ARBA00023125"/>
    </source>
</evidence>
<dbReference type="AlphaFoldDB" id="A0A1H9JL76"/>
<feature type="domain" description="HTH tetR-type" evidence="3">
    <location>
        <begin position="8"/>
        <end position="68"/>
    </location>
</feature>
<dbReference type="RefSeq" id="WP_091182422.1">
    <property type="nucleotide sequence ID" value="NZ_FOFA01000006.1"/>
</dbReference>
<reference evidence="5" key="1">
    <citation type="submission" date="2016-10" db="EMBL/GenBank/DDBJ databases">
        <authorList>
            <person name="Varghese N."/>
            <person name="Submissions S."/>
        </authorList>
    </citation>
    <scope>NUCLEOTIDE SEQUENCE [LARGE SCALE GENOMIC DNA]</scope>
    <source>
        <strain evidence="5">CGMCC 4.6856</strain>
    </source>
</reference>
<dbReference type="SUPFAM" id="SSF48498">
    <property type="entry name" value="Tetracyclin repressor-like, C-terminal domain"/>
    <property type="match status" value="1"/>
</dbReference>
<dbReference type="Pfam" id="PF14246">
    <property type="entry name" value="TetR_C_7"/>
    <property type="match status" value="1"/>
</dbReference>
<dbReference type="Proteomes" id="UP000198504">
    <property type="component" value="Unassembled WGS sequence"/>
</dbReference>
<evidence type="ECO:0000259" key="3">
    <source>
        <dbReference type="PROSITE" id="PS50977"/>
    </source>
</evidence>
<sequence>MVSRQSRQERTRHLALRAAELFAERGYTSTSMADVAAAAGASKETLYAYFGNKAGLLRAALTILIHPQQDGSEPTASSSNSPADAQDELTLFLTSLVGRLMQPSYLALARIVVGEVPRDPSLGDLFRSAVAEPAIRAAAAVVERDDRSFVGVVDSEAAGRLLIGSVLTYVLLDGLLRSPADVVLPGDEVIARLVTTFRQTRDFQGG</sequence>
<dbReference type="EMBL" id="FOFA01000006">
    <property type="protein sequence ID" value="SEQ87523.1"/>
    <property type="molecule type" value="Genomic_DNA"/>
</dbReference>
<protein>
    <submittedName>
        <fullName evidence="4">DNA-binding transcriptional regulator, AcrR family</fullName>
    </submittedName>
</protein>
<dbReference type="InterPro" id="IPR050109">
    <property type="entry name" value="HTH-type_TetR-like_transc_reg"/>
</dbReference>
<accession>A0A1H9JL76</accession>
<dbReference type="InterPro" id="IPR001647">
    <property type="entry name" value="HTH_TetR"/>
</dbReference>
<organism evidence="4 5">
    <name type="scientific">Microlunatus flavus</name>
    <dbReference type="NCBI Taxonomy" id="1036181"/>
    <lineage>
        <taxon>Bacteria</taxon>
        <taxon>Bacillati</taxon>
        <taxon>Actinomycetota</taxon>
        <taxon>Actinomycetes</taxon>
        <taxon>Propionibacteriales</taxon>
        <taxon>Propionibacteriaceae</taxon>
        <taxon>Microlunatus</taxon>
    </lineage>
</organism>
<dbReference type="InterPro" id="IPR036271">
    <property type="entry name" value="Tet_transcr_reg_TetR-rel_C_sf"/>
</dbReference>
<dbReference type="InterPro" id="IPR039536">
    <property type="entry name" value="TetR_C_Proteobacteria"/>
</dbReference>
<keyword evidence="5" id="KW-1185">Reference proteome</keyword>
<dbReference type="PRINTS" id="PR00455">
    <property type="entry name" value="HTHTETR"/>
</dbReference>
<dbReference type="Pfam" id="PF00440">
    <property type="entry name" value="TetR_N"/>
    <property type="match status" value="1"/>
</dbReference>
<dbReference type="STRING" id="1036181.SAMN05421756_106249"/>
<dbReference type="PANTHER" id="PTHR30055:SF146">
    <property type="entry name" value="HTH-TYPE TRANSCRIPTIONAL DUAL REGULATOR CECR"/>
    <property type="match status" value="1"/>
</dbReference>
<evidence type="ECO:0000256" key="2">
    <source>
        <dbReference type="PROSITE-ProRule" id="PRU00335"/>
    </source>
</evidence>
<dbReference type="GO" id="GO:0000976">
    <property type="term" value="F:transcription cis-regulatory region binding"/>
    <property type="evidence" value="ECO:0007669"/>
    <property type="project" value="TreeGrafter"/>
</dbReference>
<name>A0A1H9JL76_9ACTN</name>
<evidence type="ECO:0000313" key="5">
    <source>
        <dbReference type="Proteomes" id="UP000198504"/>
    </source>
</evidence>
<dbReference type="PANTHER" id="PTHR30055">
    <property type="entry name" value="HTH-TYPE TRANSCRIPTIONAL REGULATOR RUTR"/>
    <property type="match status" value="1"/>
</dbReference>